<feature type="compositionally biased region" description="Polar residues" evidence="1">
    <location>
        <begin position="348"/>
        <end position="357"/>
    </location>
</feature>
<feature type="compositionally biased region" description="Basic and acidic residues" evidence="1">
    <location>
        <begin position="204"/>
        <end position="215"/>
    </location>
</feature>
<protein>
    <submittedName>
        <fullName evidence="2">Uncharacterized protein</fullName>
    </submittedName>
</protein>
<feature type="compositionally biased region" description="Low complexity" evidence="1">
    <location>
        <begin position="311"/>
        <end position="320"/>
    </location>
</feature>
<feature type="compositionally biased region" description="Acidic residues" evidence="1">
    <location>
        <begin position="216"/>
        <end position="236"/>
    </location>
</feature>
<comment type="caution">
    <text evidence="2">The sequence shown here is derived from an EMBL/GenBank/DDBJ whole genome shotgun (WGS) entry which is preliminary data.</text>
</comment>
<feature type="compositionally biased region" description="Low complexity" evidence="1">
    <location>
        <begin position="630"/>
        <end position="649"/>
    </location>
</feature>
<feature type="compositionally biased region" description="Polar residues" evidence="1">
    <location>
        <begin position="480"/>
        <end position="492"/>
    </location>
</feature>
<evidence type="ECO:0000256" key="1">
    <source>
        <dbReference type="SAM" id="MobiDB-lite"/>
    </source>
</evidence>
<feature type="compositionally biased region" description="Polar residues" evidence="1">
    <location>
        <begin position="391"/>
        <end position="400"/>
    </location>
</feature>
<feature type="region of interest" description="Disordered" evidence="1">
    <location>
        <begin position="1"/>
        <end position="24"/>
    </location>
</feature>
<feature type="compositionally biased region" description="Polar residues" evidence="1">
    <location>
        <begin position="258"/>
        <end position="286"/>
    </location>
</feature>
<feature type="compositionally biased region" description="Polar residues" evidence="1">
    <location>
        <begin position="550"/>
        <end position="565"/>
    </location>
</feature>
<feature type="region of interest" description="Disordered" evidence="1">
    <location>
        <begin position="460"/>
        <end position="497"/>
    </location>
</feature>
<feature type="region of interest" description="Disordered" evidence="1">
    <location>
        <begin position="41"/>
        <end position="74"/>
    </location>
</feature>
<feature type="region of interest" description="Disordered" evidence="1">
    <location>
        <begin position="251"/>
        <end position="434"/>
    </location>
</feature>
<feature type="compositionally biased region" description="Polar residues" evidence="1">
    <location>
        <begin position="585"/>
        <end position="614"/>
    </location>
</feature>
<feature type="compositionally biased region" description="Low complexity" evidence="1">
    <location>
        <begin position="665"/>
        <end position="680"/>
    </location>
</feature>
<keyword evidence="3" id="KW-1185">Reference proteome</keyword>
<organism evidence="2 3">
    <name type="scientific">Caenorhabditis angaria</name>
    <dbReference type="NCBI Taxonomy" id="860376"/>
    <lineage>
        <taxon>Eukaryota</taxon>
        <taxon>Metazoa</taxon>
        <taxon>Ecdysozoa</taxon>
        <taxon>Nematoda</taxon>
        <taxon>Chromadorea</taxon>
        <taxon>Rhabditida</taxon>
        <taxon>Rhabditina</taxon>
        <taxon>Rhabditomorpha</taxon>
        <taxon>Rhabditoidea</taxon>
        <taxon>Rhabditidae</taxon>
        <taxon>Peloderinae</taxon>
        <taxon>Caenorhabditis</taxon>
    </lineage>
</organism>
<feature type="compositionally biased region" description="Polar residues" evidence="1">
    <location>
        <begin position="121"/>
        <end position="140"/>
    </location>
</feature>
<feature type="compositionally biased region" description="Low complexity" evidence="1">
    <location>
        <begin position="856"/>
        <end position="870"/>
    </location>
</feature>
<feature type="compositionally biased region" description="Low complexity" evidence="1">
    <location>
        <begin position="51"/>
        <end position="60"/>
    </location>
</feature>
<feature type="compositionally biased region" description="Polar residues" evidence="1">
    <location>
        <begin position="524"/>
        <end position="536"/>
    </location>
</feature>
<sequence>MNQNGAPDNAGAENTAEVQPNAVENQVGVVEEVVDLMDTLLSTIIEETEPESSTNSGSEESVNEKNSQSPPIMMEMPLFSPEEIQTYLNSIPDLREKLANIPKMTGEELVEMLQTINSSDVEQNVDSRYPTQLESYQNTPFREESEPPSSGEHIEEQSIISEFRRAAGRDSSESGSPDYSEDSESDDKLNSSGNEAAGNMILPGDERTSQEHVLIDEPEITAQEESEDVLNPDQLEDERMIDVVTESWVAEISDDMTTHQPNPQSPETSAQITQSSQNVSRYSETSIDMDFNDPMISSTAQNESSSEDLLDLLFSSSNQSRSTRRIDQASTQPNGIDNDEMDLIGGEQVSSGDNENMTPHVIPIEDSEVVPNNGNILMESESGGRSENLDQESTTHQSVQDSKKSPNSSPKTSSIVDIVPTNEEATENTQNDNEMMEETVDIGEHLEISDENVEANEEVFEIEQNEQMEDRENHEDASRPGTSENIPATNNPTREDSLAFLKRLYKMIPCDPAVMNGEERDNSDQYSTDSSAGQSTPPRRPMRRRPVPDSPQSLTSAESSRQSSPLPGGQIRRLRVADSPKSHISGVSSRQSTRNSPQTPPICSTPSQNQSSRDSPPINNPYSPGPSPRQQPSSRGSSSSKNSSRNSPPINNPYLPGSSPRQQLSSRGSTSSEAPSSPASSHHHVPRNLNPDIYIESNFDGTHTLKISKNLFEEDARIIIEGRSITAIGTLKKNVVDVDTDGSVAIMAPNVSAARLEQMIRRQLERDFEATLVPYKGTRIPKQAYDKLMMQDALNAFNSDDDDDDDDLSVVSSISVLHRPPTPQNRMPRRRSAAHFASQPPIPPKRRRPAPKPATRRAPPTVARPARSARLAARRNVVVAPAAIQIAPATSPPRLAARLAARMAAQQNTNTVAIAPPNAPVPANRWNLKRQAGTSSTANPPKMTKSDKDKEMKTMGDVHKELAHIDIAVKNQDFGYNGLEIVTKHRTLVRSLLTYGANPTPEKLAKLISKTKALSKDVERFAQ</sequence>
<dbReference type="Proteomes" id="UP001152747">
    <property type="component" value="Unassembled WGS sequence"/>
</dbReference>
<feature type="region of interest" description="Disordered" evidence="1">
    <location>
        <begin position="513"/>
        <end position="689"/>
    </location>
</feature>
<feature type="region of interest" description="Disordered" evidence="1">
    <location>
        <begin position="813"/>
        <end position="870"/>
    </location>
</feature>
<evidence type="ECO:0000313" key="2">
    <source>
        <dbReference type="EMBL" id="CAI5446395.1"/>
    </source>
</evidence>
<dbReference type="AlphaFoldDB" id="A0A9P1N3C8"/>
<feature type="compositionally biased region" description="Basic and acidic residues" evidence="1">
    <location>
        <begin position="152"/>
        <end position="172"/>
    </location>
</feature>
<feature type="region of interest" description="Disordered" evidence="1">
    <location>
        <begin position="121"/>
        <end position="238"/>
    </location>
</feature>
<evidence type="ECO:0000313" key="3">
    <source>
        <dbReference type="Proteomes" id="UP001152747"/>
    </source>
</evidence>
<gene>
    <name evidence="2" type="ORF">CAMP_LOCUS9032</name>
</gene>
<proteinExistence type="predicted"/>
<dbReference type="EMBL" id="CANHGI010000003">
    <property type="protein sequence ID" value="CAI5446395.1"/>
    <property type="molecule type" value="Genomic_DNA"/>
</dbReference>
<accession>A0A9P1N3C8</accession>
<reference evidence="2" key="1">
    <citation type="submission" date="2022-11" db="EMBL/GenBank/DDBJ databases">
        <authorList>
            <person name="Kikuchi T."/>
        </authorList>
    </citation>
    <scope>NUCLEOTIDE SEQUENCE</scope>
    <source>
        <strain evidence="2">PS1010</strain>
    </source>
</reference>
<feature type="compositionally biased region" description="Basic and acidic residues" evidence="1">
    <location>
        <begin position="468"/>
        <end position="478"/>
    </location>
</feature>
<feature type="compositionally biased region" description="Low complexity" evidence="1">
    <location>
        <begin position="405"/>
        <end position="414"/>
    </location>
</feature>
<name>A0A9P1N3C8_9PELO</name>